<evidence type="ECO:0000256" key="2">
    <source>
        <dbReference type="ARBA" id="ARBA00022628"/>
    </source>
</evidence>
<protein>
    <submittedName>
        <fullName evidence="7">Cobalamin B12-binding domain-containing protein</fullName>
    </submittedName>
</protein>
<evidence type="ECO:0000313" key="7">
    <source>
        <dbReference type="EMBL" id="GAA3029833.1"/>
    </source>
</evidence>
<keyword evidence="3" id="KW-0479">Metal-binding</keyword>
<evidence type="ECO:0000256" key="4">
    <source>
        <dbReference type="ARBA" id="ARBA00023235"/>
    </source>
</evidence>
<dbReference type="PANTHER" id="PTHR48101:SF1">
    <property type="entry name" value="METHYLMALONYL-COA MUTASE, LARGE SUBUNIT"/>
    <property type="match status" value="1"/>
</dbReference>
<feature type="domain" description="B12-binding" evidence="6">
    <location>
        <begin position="6"/>
        <end position="137"/>
    </location>
</feature>
<dbReference type="Pfam" id="PF02310">
    <property type="entry name" value="B12-binding"/>
    <property type="match status" value="1"/>
</dbReference>
<gene>
    <name evidence="7" type="ORF">GCM10010448_09770</name>
</gene>
<organism evidence="7 8">
    <name type="scientific">Streptomyces glomeratus</name>
    <dbReference type="NCBI Taxonomy" id="284452"/>
    <lineage>
        <taxon>Bacteria</taxon>
        <taxon>Bacillati</taxon>
        <taxon>Actinomycetota</taxon>
        <taxon>Actinomycetes</taxon>
        <taxon>Kitasatosporales</taxon>
        <taxon>Streptomycetaceae</taxon>
        <taxon>Streptomyces</taxon>
    </lineage>
</organism>
<dbReference type="SUPFAM" id="SSF52242">
    <property type="entry name" value="Cobalamin (vitamin B12)-binding domain"/>
    <property type="match status" value="1"/>
</dbReference>
<dbReference type="PROSITE" id="PS51332">
    <property type="entry name" value="B12_BINDING"/>
    <property type="match status" value="1"/>
</dbReference>
<dbReference type="PANTHER" id="PTHR48101">
    <property type="entry name" value="METHYLMALONYL-COA MUTASE, MITOCHONDRIAL-RELATED"/>
    <property type="match status" value="1"/>
</dbReference>
<comment type="cofactor">
    <cofactor evidence="1">
        <name>adenosylcob(III)alamin</name>
        <dbReference type="ChEBI" id="CHEBI:18408"/>
    </cofactor>
</comment>
<comment type="caution">
    <text evidence="7">The sequence shown here is derived from an EMBL/GenBank/DDBJ whole genome shotgun (WGS) entry which is preliminary data.</text>
</comment>
<evidence type="ECO:0000256" key="3">
    <source>
        <dbReference type="ARBA" id="ARBA00022723"/>
    </source>
</evidence>
<evidence type="ECO:0000259" key="6">
    <source>
        <dbReference type="PROSITE" id="PS51332"/>
    </source>
</evidence>
<dbReference type="Gene3D" id="3.40.50.280">
    <property type="entry name" value="Cobalamin-binding domain"/>
    <property type="match status" value="1"/>
</dbReference>
<dbReference type="InterPro" id="IPR006158">
    <property type="entry name" value="Cobalamin-bd"/>
</dbReference>
<evidence type="ECO:0000256" key="5">
    <source>
        <dbReference type="ARBA" id="ARBA00023285"/>
    </source>
</evidence>
<dbReference type="Proteomes" id="UP001501532">
    <property type="component" value="Unassembled WGS sequence"/>
</dbReference>
<reference evidence="8" key="1">
    <citation type="journal article" date="2019" name="Int. J. Syst. Evol. Microbiol.">
        <title>The Global Catalogue of Microorganisms (GCM) 10K type strain sequencing project: providing services to taxonomists for standard genome sequencing and annotation.</title>
        <authorList>
            <consortium name="The Broad Institute Genomics Platform"/>
            <consortium name="The Broad Institute Genome Sequencing Center for Infectious Disease"/>
            <person name="Wu L."/>
            <person name="Ma J."/>
        </authorList>
    </citation>
    <scope>NUCLEOTIDE SEQUENCE [LARGE SCALE GENOMIC DNA]</scope>
    <source>
        <strain evidence="8">JCM 9091</strain>
    </source>
</reference>
<keyword evidence="2" id="KW-0846">Cobalamin</keyword>
<keyword evidence="8" id="KW-1185">Reference proteome</keyword>
<sequence>MSQVDRIRVVMAKPGLDSHYRGTMVVSRYLVQQGMEVVYVGNQTAEQIVRAVLAEDADVLGLSSLSGNHLATVPPILAGLRSSGLDDVLVLLGGIVPSADAEVLRAAGVHEIFGPGSELVTIARTIRERVARRAAPVAPAVTEGIAMA</sequence>
<dbReference type="InterPro" id="IPR006159">
    <property type="entry name" value="Acid_CoA_mut_C"/>
</dbReference>
<keyword evidence="5" id="KW-0170">Cobalt</keyword>
<dbReference type="NCBIfam" id="TIGR00640">
    <property type="entry name" value="acid_CoA_mut_C"/>
    <property type="match status" value="1"/>
</dbReference>
<dbReference type="EMBL" id="BAAAUF010000008">
    <property type="protein sequence ID" value="GAA3029833.1"/>
    <property type="molecule type" value="Genomic_DNA"/>
</dbReference>
<evidence type="ECO:0000313" key="8">
    <source>
        <dbReference type="Proteomes" id="UP001501532"/>
    </source>
</evidence>
<proteinExistence type="predicted"/>
<accession>A0ABP6L3B1</accession>
<name>A0ABP6L3B1_9ACTN</name>
<evidence type="ECO:0000256" key="1">
    <source>
        <dbReference type="ARBA" id="ARBA00001922"/>
    </source>
</evidence>
<dbReference type="InterPro" id="IPR036724">
    <property type="entry name" value="Cobalamin-bd_sf"/>
</dbReference>
<keyword evidence="4" id="KW-0413">Isomerase</keyword>